<organism evidence="4 5">
    <name type="scientific">Triangularia verruculosa</name>
    <dbReference type="NCBI Taxonomy" id="2587418"/>
    <lineage>
        <taxon>Eukaryota</taxon>
        <taxon>Fungi</taxon>
        <taxon>Dikarya</taxon>
        <taxon>Ascomycota</taxon>
        <taxon>Pezizomycotina</taxon>
        <taxon>Sordariomycetes</taxon>
        <taxon>Sordariomycetidae</taxon>
        <taxon>Sordariales</taxon>
        <taxon>Podosporaceae</taxon>
        <taxon>Triangularia</taxon>
    </lineage>
</organism>
<evidence type="ECO:0000256" key="3">
    <source>
        <dbReference type="SAM" id="MobiDB-lite"/>
    </source>
</evidence>
<reference evidence="4" key="1">
    <citation type="journal article" date="2023" name="Mol. Phylogenet. Evol.">
        <title>Genome-scale phylogeny and comparative genomics of the fungal order Sordariales.</title>
        <authorList>
            <person name="Hensen N."/>
            <person name="Bonometti L."/>
            <person name="Westerberg I."/>
            <person name="Brannstrom I.O."/>
            <person name="Guillou S."/>
            <person name="Cros-Aarteil S."/>
            <person name="Calhoun S."/>
            <person name="Haridas S."/>
            <person name="Kuo A."/>
            <person name="Mondo S."/>
            <person name="Pangilinan J."/>
            <person name="Riley R."/>
            <person name="LaButti K."/>
            <person name="Andreopoulos B."/>
            <person name="Lipzen A."/>
            <person name="Chen C."/>
            <person name="Yan M."/>
            <person name="Daum C."/>
            <person name="Ng V."/>
            <person name="Clum A."/>
            <person name="Steindorff A."/>
            <person name="Ohm R.A."/>
            <person name="Martin F."/>
            <person name="Silar P."/>
            <person name="Natvig D.O."/>
            <person name="Lalanne C."/>
            <person name="Gautier V."/>
            <person name="Ament-Velasquez S.L."/>
            <person name="Kruys A."/>
            <person name="Hutchinson M.I."/>
            <person name="Powell A.J."/>
            <person name="Barry K."/>
            <person name="Miller A.N."/>
            <person name="Grigoriev I.V."/>
            <person name="Debuchy R."/>
            <person name="Gladieux P."/>
            <person name="Hiltunen Thoren M."/>
            <person name="Johannesson H."/>
        </authorList>
    </citation>
    <scope>NUCLEOTIDE SEQUENCE</scope>
    <source>
        <strain evidence="4">CBS 315.58</strain>
    </source>
</reference>
<sequence length="291" mass="31039">MKELLLRALALFHRQTPYIWDGTCATGIHMIVARGSTEAPGLGRIGVVAQNVSMLIPNSSVAAVDYPATFENYFTSYATGASEFERLVLEHVQACPDTRIALLGYSQGAHAMMDSVCGDGDGEFVLSLGFRQALASQVVAVVGFGDPSFNATAPWSVGTSTGAGLFARKNITACEPYAARIQSWCDEGDVYCDLGNDRAVHGSYFSNYTQEAAQFVKEKFDNSDPVIDLPTTTAPPTETTAPTETVSTSILTPTSTPTETTIPQSAAGSFGPSWMMVASIVGSMMVWMELL</sequence>
<dbReference type="PANTHER" id="PTHR33630:SF9">
    <property type="entry name" value="CUTINASE 4"/>
    <property type="match status" value="1"/>
</dbReference>
<keyword evidence="5" id="KW-1185">Reference proteome</keyword>
<name>A0AAN6XLS6_9PEZI</name>
<dbReference type="PANTHER" id="PTHR33630">
    <property type="entry name" value="CUTINASE RV1984C-RELATED-RELATED"/>
    <property type="match status" value="1"/>
</dbReference>
<dbReference type="Gene3D" id="3.40.50.1820">
    <property type="entry name" value="alpha/beta hydrolase"/>
    <property type="match status" value="1"/>
</dbReference>
<gene>
    <name evidence="4" type="ORF">QBC40DRAFT_348845</name>
</gene>
<evidence type="ECO:0000313" key="5">
    <source>
        <dbReference type="Proteomes" id="UP001303160"/>
    </source>
</evidence>
<evidence type="ECO:0000256" key="2">
    <source>
        <dbReference type="ARBA" id="ARBA00023157"/>
    </source>
</evidence>
<proteinExistence type="predicted"/>
<dbReference type="EMBL" id="MU863923">
    <property type="protein sequence ID" value="KAK4200097.1"/>
    <property type="molecule type" value="Genomic_DNA"/>
</dbReference>
<dbReference type="InterPro" id="IPR029058">
    <property type="entry name" value="AB_hydrolase_fold"/>
</dbReference>
<dbReference type="SUPFAM" id="SSF53474">
    <property type="entry name" value="alpha/beta-Hydrolases"/>
    <property type="match status" value="1"/>
</dbReference>
<dbReference type="SMART" id="SM01110">
    <property type="entry name" value="Cutinase"/>
    <property type="match status" value="1"/>
</dbReference>
<protein>
    <submittedName>
        <fullName evidence="4">Cutinase-domain-containing protein</fullName>
    </submittedName>
</protein>
<evidence type="ECO:0000256" key="1">
    <source>
        <dbReference type="ARBA" id="ARBA00022801"/>
    </source>
</evidence>
<keyword evidence="2" id="KW-1015">Disulfide bond</keyword>
<dbReference type="GO" id="GO:0052689">
    <property type="term" value="F:carboxylic ester hydrolase activity"/>
    <property type="evidence" value="ECO:0007669"/>
    <property type="project" value="UniProtKB-ARBA"/>
</dbReference>
<dbReference type="Pfam" id="PF01083">
    <property type="entry name" value="Cutinase"/>
    <property type="match status" value="1"/>
</dbReference>
<dbReference type="AlphaFoldDB" id="A0AAN6XLS6"/>
<feature type="compositionally biased region" description="Low complexity" evidence="3">
    <location>
        <begin position="231"/>
        <end position="263"/>
    </location>
</feature>
<reference evidence="4" key="2">
    <citation type="submission" date="2023-05" db="EMBL/GenBank/DDBJ databases">
        <authorList>
            <consortium name="Lawrence Berkeley National Laboratory"/>
            <person name="Steindorff A."/>
            <person name="Hensen N."/>
            <person name="Bonometti L."/>
            <person name="Westerberg I."/>
            <person name="Brannstrom I.O."/>
            <person name="Guillou S."/>
            <person name="Cros-Aarteil S."/>
            <person name="Calhoun S."/>
            <person name="Haridas S."/>
            <person name="Kuo A."/>
            <person name="Mondo S."/>
            <person name="Pangilinan J."/>
            <person name="Riley R."/>
            <person name="Labutti K."/>
            <person name="Andreopoulos B."/>
            <person name="Lipzen A."/>
            <person name="Chen C."/>
            <person name="Yanf M."/>
            <person name="Daum C."/>
            <person name="Ng V."/>
            <person name="Clum A."/>
            <person name="Ohm R."/>
            <person name="Martin F."/>
            <person name="Silar P."/>
            <person name="Natvig D."/>
            <person name="Lalanne C."/>
            <person name="Gautier V."/>
            <person name="Ament-Velasquez S.L."/>
            <person name="Kruys A."/>
            <person name="Hutchinson M.I."/>
            <person name="Powell A.J."/>
            <person name="Barry K."/>
            <person name="Miller A.N."/>
            <person name="Grigoriev I.V."/>
            <person name="Debuchy R."/>
            <person name="Gladieux P."/>
            <person name="Thoren M.H."/>
            <person name="Johannesson H."/>
        </authorList>
    </citation>
    <scope>NUCLEOTIDE SEQUENCE</scope>
    <source>
        <strain evidence="4">CBS 315.58</strain>
    </source>
</reference>
<dbReference type="Proteomes" id="UP001303160">
    <property type="component" value="Unassembled WGS sequence"/>
</dbReference>
<dbReference type="InterPro" id="IPR000675">
    <property type="entry name" value="Cutinase/axe"/>
</dbReference>
<evidence type="ECO:0000313" key="4">
    <source>
        <dbReference type="EMBL" id="KAK4200097.1"/>
    </source>
</evidence>
<accession>A0AAN6XLS6</accession>
<keyword evidence="1" id="KW-0378">Hydrolase</keyword>
<comment type="caution">
    <text evidence="4">The sequence shown here is derived from an EMBL/GenBank/DDBJ whole genome shotgun (WGS) entry which is preliminary data.</text>
</comment>
<feature type="region of interest" description="Disordered" evidence="3">
    <location>
        <begin position="231"/>
        <end position="265"/>
    </location>
</feature>